<gene>
    <name evidence="2" type="ORF">GCM10023198_46210</name>
</gene>
<name>A0ABP8XXF4_9MICO</name>
<comment type="caution">
    <text evidence="2">The sequence shown here is derived from an EMBL/GenBank/DDBJ whole genome shotgun (WGS) entry which is preliminary data.</text>
</comment>
<dbReference type="EMBL" id="BAABHM010000026">
    <property type="protein sequence ID" value="GAA4717404.1"/>
    <property type="molecule type" value="Genomic_DNA"/>
</dbReference>
<evidence type="ECO:0000313" key="2">
    <source>
        <dbReference type="EMBL" id="GAA4717404.1"/>
    </source>
</evidence>
<dbReference type="SUPFAM" id="SSF143120">
    <property type="entry name" value="YefM-like"/>
    <property type="match status" value="1"/>
</dbReference>
<dbReference type="Proteomes" id="UP001500843">
    <property type="component" value="Unassembled WGS sequence"/>
</dbReference>
<organism evidence="2 3">
    <name type="scientific">Promicromonospora umidemergens</name>
    <dbReference type="NCBI Taxonomy" id="629679"/>
    <lineage>
        <taxon>Bacteria</taxon>
        <taxon>Bacillati</taxon>
        <taxon>Actinomycetota</taxon>
        <taxon>Actinomycetes</taxon>
        <taxon>Micrococcales</taxon>
        <taxon>Promicromonosporaceae</taxon>
        <taxon>Promicromonospora</taxon>
    </lineage>
</organism>
<evidence type="ECO:0000313" key="3">
    <source>
        <dbReference type="Proteomes" id="UP001500843"/>
    </source>
</evidence>
<evidence type="ECO:0000256" key="1">
    <source>
        <dbReference type="ARBA" id="ARBA00009981"/>
    </source>
</evidence>
<dbReference type="InterPro" id="IPR036165">
    <property type="entry name" value="YefM-like_sf"/>
</dbReference>
<evidence type="ECO:0008006" key="4">
    <source>
        <dbReference type="Google" id="ProtNLM"/>
    </source>
</evidence>
<keyword evidence="3" id="KW-1185">Reference proteome</keyword>
<protein>
    <recommendedName>
        <fullName evidence="4">Prevent-host-death family protein</fullName>
    </recommendedName>
</protein>
<reference evidence="3" key="1">
    <citation type="journal article" date="2019" name="Int. J. Syst. Evol. Microbiol.">
        <title>The Global Catalogue of Microorganisms (GCM) 10K type strain sequencing project: providing services to taxonomists for standard genome sequencing and annotation.</title>
        <authorList>
            <consortium name="The Broad Institute Genomics Platform"/>
            <consortium name="The Broad Institute Genome Sequencing Center for Infectious Disease"/>
            <person name="Wu L."/>
            <person name="Ma J."/>
        </authorList>
    </citation>
    <scope>NUCLEOTIDE SEQUENCE [LARGE SCALE GENOMIC DNA]</scope>
    <source>
        <strain evidence="3">JCM 17975</strain>
    </source>
</reference>
<accession>A0ABP8XXF4</accession>
<comment type="similarity">
    <text evidence="1">Belongs to the phD/YefM antitoxin family.</text>
</comment>
<dbReference type="RefSeq" id="WP_253871795.1">
    <property type="nucleotide sequence ID" value="NZ_BAABHM010000026.1"/>
</dbReference>
<sequence>MTALHDDSVPFSDLLRHPTETADRLRTSRAVRLRRRGAGDLVLMSADRADAEHEVIELVARLLVTIAQSQRASLADLLPGALPWMRFLPHADAETMTAEFIDAAEAAAALGNTAAINRLVVEWRHTAEVHADPDLRRALADPELGDFGPVDRPTEG</sequence>
<proteinExistence type="inferred from homology"/>